<proteinExistence type="predicted"/>
<name>A0A0E0JLR8_ORYPU</name>
<reference evidence="2" key="2">
    <citation type="submission" date="2018-05" db="EMBL/GenBank/DDBJ databases">
        <title>OpunRS2 (Oryza punctata Reference Sequence Version 2).</title>
        <authorList>
            <person name="Zhang J."/>
            <person name="Kudrna D."/>
            <person name="Lee S."/>
            <person name="Talag J."/>
            <person name="Welchert J."/>
            <person name="Wing R.A."/>
        </authorList>
    </citation>
    <scope>NUCLEOTIDE SEQUENCE [LARGE SCALE GENOMIC DNA]</scope>
</reference>
<keyword evidence="3" id="KW-1185">Reference proteome</keyword>
<feature type="region of interest" description="Disordered" evidence="1">
    <location>
        <begin position="1"/>
        <end position="25"/>
    </location>
</feature>
<dbReference type="Proteomes" id="UP000026962">
    <property type="component" value="Chromosome 1"/>
</dbReference>
<accession>A0A0E0JLR8</accession>
<protein>
    <submittedName>
        <fullName evidence="2">Uncharacterized protein</fullName>
    </submittedName>
</protein>
<evidence type="ECO:0000313" key="2">
    <source>
        <dbReference type="EnsemblPlants" id="OPUNC01G24600.1"/>
    </source>
</evidence>
<evidence type="ECO:0000313" key="3">
    <source>
        <dbReference type="Proteomes" id="UP000026962"/>
    </source>
</evidence>
<reference evidence="2" key="1">
    <citation type="submission" date="2015-04" db="UniProtKB">
        <authorList>
            <consortium name="EnsemblPlants"/>
        </authorList>
    </citation>
    <scope>IDENTIFICATION</scope>
</reference>
<evidence type="ECO:0000256" key="1">
    <source>
        <dbReference type="SAM" id="MobiDB-lite"/>
    </source>
</evidence>
<organism evidence="2">
    <name type="scientific">Oryza punctata</name>
    <name type="common">Red rice</name>
    <dbReference type="NCBI Taxonomy" id="4537"/>
    <lineage>
        <taxon>Eukaryota</taxon>
        <taxon>Viridiplantae</taxon>
        <taxon>Streptophyta</taxon>
        <taxon>Embryophyta</taxon>
        <taxon>Tracheophyta</taxon>
        <taxon>Spermatophyta</taxon>
        <taxon>Magnoliopsida</taxon>
        <taxon>Liliopsida</taxon>
        <taxon>Poales</taxon>
        <taxon>Poaceae</taxon>
        <taxon>BOP clade</taxon>
        <taxon>Oryzoideae</taxon>
        <taxon>Oryzeae</taxon>
        <taxon>Oryzinae</taxon>
        <taxon>Oryza</taxon>
    </lineage>
</organism>
<feature type="region of interest" description="Disordered" evidence="1">
    <location>
        <begin position="87"/>
        <end position="110"/>
    </location>
</feature>
<dbReference type="EnsemblPlants" id="OPUNC01G24600.1">
    <property type="protein sequence ID" value="OPUNC01G24600.1"/>
    <property type="gene ID" value="OPUNC01G24600"/>
</dbReference>
<dbReference type="Gramene" id="OPUNC01G24600.1">
    <property type="protein sequence ID" value="OPUNC01G24600.1"/>
    <property type="gene ID" value="OPUNC01G24600"/>
</dbReference>
<sequence>MSLRSLDLPPPCLDASPTNNAKGKGTARVAREAWLSRLVNIAPPLSGLRLAGAPVSSTGHEEPSEVTTSVEPLPFLPSHHATSISFSFSSATTHGEEDGSGDDATNGEENKDGKAIQSFCIWYHIRDSLKWYGRAQVVGLIGKKKKLIKSLIGWY</sequence>
<dbReference type="AlphaFoldDB" id="A0A0E0JLR8"/>
<dbReference type="HOGENOM" id="CLU_1698347_0_0_1"/>
<feature type="region of interest" description="Disordered" evidence="1">
    <location>
        <begin position="50"/>
        <end position="75"/>
    </location>
</feature>